<reference evidence="1 2" key="1">
    <citation type="journal article" date="2019" name="Sci. Rep.">
        <title>A high-quality genome of Eragrostis curvula grass provides insights into Poaceae evolution and supports new strategies to enhance forage quality.</title>
        <authorList>
            <person name="Carballo J."/>
            <person name="Santos B.A.C.M."/>
            <person name="Zappacosta D."/>
            <person name="Garbus I."/>
            <person name="Selva J.P."/>
            <person name="Gallo C.A."/>
            <person name="Diaz A."/>
            <person name="Albertini E."/>
            <person name="Caccamo M."/>
            <person name="Echenique V."/>
        </authorList>
    </citation>
    <scope>NUCLEOTIDE SEQUENCE [LARGE SCALE GENOMIC DNA]</scope>
    <source>
        <strain evidence="2">cv. Victoria</strain>
        <tissue evidence="1">Leaf</tissue>
    </source>
</reference>
<gene>
    <name evidence="1" type="ORF">EJB05_32880</name>
</gene>
<evidence type="ECO:0000313" key="2">
    <source>
        <dbReference type="Proteomes" id="UP000324897"/>
    </source>
</evidence>
<proteinExistence type="predicted"/>
<sequence>MIYGSSIRFRPSSSFEVRRKPSSDRHFEFNLQPSKRPPSTMDFPATACVAGNCLDLGLDSWGQGSTTSVRVSAANQIGMFKMLSPTLPPIQWFAFCTDWSPMLHQPANVKSNPMAVTASDLHAHEELGVS</sequence>
<accession>A0A5J9U148</accession>
<protein>
    <submittedName>
        <fullName evidence="1">Uncharacterized protein</fullName>
    </submittedName>
</protein>
<comment type="caution">
    <text evidence="1">The sequence shown here is derived from an EMBL/GenBank/DDBJ whole genome shotgun (WGS) entry which is preliminary data.</text>
</comment>
<feature type="non-terminal residue" evidence="1">
    <location>
        <position position="1"/>
    </location>
</feature>
<dbReference type="Gramene" id="TVU16878">
    <property type="protein sequence ID" value="TVU16878"/>
    <property type="gene ID" value="EJB05_32880"/>
</dbReference>
<organism evidence="1 2">
    <name type="scientific">Eragrostis curvula</name>
    <name type="common">weeping love grass</name>
    <dbReference type="NCBI Taxonomy" id="38414"/>
    <lineage>
        <taxon>Eukaryota</taxon>
        <taxon>Viridiplantae</taxon>
        <taxon>Streptophyta</taxon>
        <taxon>Embryophyta</taxon>
        <taxon>Tracheophyta</taxon>
        <taxon>Spermatophyta</taxon>
        <taxon>Magnoliopsida</taxon>
        <taxon>Liliopsida</taxon>
        <taxon>Poales</taxon>
        <taxon>Poaceae</taxon>
        <taxon>PACMAD clade</taxon>
        <taxon>Chloridoideae</taxon>
        <taxon>Eragrostideae</taxon>
        <taxon>Eragrostidinae</taxon>
        <taxon>Eragrostis</taxon>
    </lineage>
</organism>
<evidence type="ECO:0000313" key="1">
    <source>
        <dbReference type="EMBL" id="TVU16878.1"/>
    </source>
</evidence>
<dbReference type="Proteomes" id="UP000324897">
    <property type="component" value="Chromosome 7"/>
</dbReference>
<name>A0A5J9U148_9POAL</name>
<dbReference type="AlphaFoldDB" id="A0A5J9U148"/>
<dbReference type="EMBL" id="RWGY01000029">
    <property type="protein sequence ID" value="TVU16878.1"/>
    <property type="molecule type" value="Genomic_DNA"/>
</dbReference>
<keyword evidence="2" id="KW-1185">Reference proteome</keyword>